<proteinExistence type="predicted"/>
<dbReference type="AlphaFoldDB" id="A0A0A9FUY4"/>
<sequence>MSSFIRIYLKHNPGPKIVRNRISILIVLASWTLNIFTLNHLHQNFCSHTRSIRF</sequence>
<organism evidence="2">
    <name type="scientific">Arundo donax</name>
    <name type="common">Giant reed</name>
    <name type="synonym">Donax arundinaceus</name>
    <dbReference type="NCBI Taxonomy" id="35708"/>
    <lineage>
        <taxon>Eukaryota</taxon>
        <taxon>Viridiplantae</taxon>
        <taxon>Streptophyta</taxon>
        <taxon>Embryophyta</taxon>
        <taxon>Tracheophyta</taxon>
        <taxon>Spermatophyta</taxon>
        <taxon>Magnoliopsida</taxon>
        <taxon>Liliopsida</taxon>
        <taxon>Poales</taxon>
        <taxon>Poaceae</taxon>
        <taxon>PACMAD clade</taxon>
        <taxon>Arundinoideae</taxon>
        <taxon>Arundineae</taxon>
        <taxon>Arundo</taxon>
    </lineage>
</organism>
<feature type="transmembrane region" description="Helical" evidence="1">
    <location>
        <begin position="21"/>
        <end position="41"/>
    </location>
</feature>
<keyword evidence="1" id="KW-0472">Membrane</keyword>
<dbReference type="EMBL" id="GBRH01183790">
    <property type="protein sequence ID" value="JAE14106.1"/>
    <property type="molecule type" value="Transcribed_RNA"/>
</dbReference>
<accession>A0A0A9FUY4</accession>
<name>A0A0A9FUY4_ARUDO</name>
<evidence type="ECO:0000256" key="1">
    <source>
        <dbReference type="SAM" id="Phobius"/>
    </source>
</evidence>
<keyword evidence="1" id="KW-1133">Transmembrane helix</keyword>
<keyword evidence="1" id="KW-0812">Transmembrane</keyword>
<reference evidence="2" key="2">
    <citation type="journal article" date="2015" name="Data Brief">
        <title>Shoot transcriptome of the giant reed, Arundo donax.</title>
        <authorList>
            <person name="Barrero R.A."/>
            <person name="Guerrero F.D."/>
            <person name="Moolhuijzen P."/>
            <person name="Goolsby J.A."/>
            <person name="Tidwell J."/>
            <person name="Bellgard S.E."/>
            <person name="Bellgard M.I."/>
        </authorList>
    </citation>
    <scope>NUCLEOTIDE SEQUENCE</scope>
    <source>
        <tissue evidence="2">Shoot tissue taken approximately 20 cm above the soil surface</tissue>
    </source>
</reference>
<protein>
    <submittedName>
        <fullName evidence="2">Uncharacterized protein</fullName>
    </submittedName>
</protein>
<evidence type="ECO:0000313" key="2">
    <source>
        <dbReference type="EMBL" id="JAE14106.1"/>
    </source>
</evidence>
<reference evidence="2" key="1">
    <citation type="submission" date="2014-09" db="EMBL/GenBank/DDBJ databases">
        <authorList>
            <person name="Magalhaes I.L.F."/>
            <person name="Oliveira U."/>
            <person name="Santos F.R."/>
            <person name="Vidigal T.H.D.A."/>
            <person name="Brescovit A.D."/>
            <person name="Santos A.J."/>
        </authorList>
    </citation>
    <scope>NUCLEOTIDE SEQUENCE</scope>
    <source>
        <tissue evidence="2">Shoot tissue taken approximately 20 cm above the soil surface</tissue>
    </source>
</reference>